<dbReference type="OrthoDB" id="1915303at2759"/>
<accession>A0A2U1MCA4</accession>
<gene>
    <name evidence="1" type="ORF">CTI12_AA396100</name>
</gene>
<protein>
    <submittedName>
        <fullName evidence="1">Uncharacterized protein</fullName>
    </submittedName>
</protein>
<dbReference type="AlphaFoldDB" id="A0A2U1MCA4"/>
<organism evidence="1 2">
    <name type="scientific">Artemisia annua</name>
    <name type="common">Sweet wormwood</name>
    <dbReference type="NCBI Taxonomy" id="35608"/>
    <lineage>
        <taxon>Eukaryota</taxon>
        <taxon>Viridiplantae</taxon>
        <taxon>Streptophyta</taxon>
        <taxon>Embryophyta</taxon>
        <taxon>Tracheophyta</taxon>
        <taxon>Spermatophyta</taxon>
        <taxon>Magnoliopsida</taxon>
        <taxon>eudicotyledons</taxon>
        <taxon>Gunneridae</taxon>
        <taxon>Pentapetalae</taxon>
        <taxon>asterids</taxon>
        <taxon>campanulids</taxon>
        <taxon>Asterales</taxon>
        <taxon>Asteraceae</taxon>
        <taxon>Asteroideae</taxon>
        <taxon>Anthemideae</taxon>
        <taxon>Artemisiinae</taxon>
        <taxon>Artemisia</taxon>
    </lineage>
</organism>
<evidence type="ECO:0000313" key="2">
    <source>
        <dbReference type="Proteomes" id="UP000245207"/>
    </source>
</evidence>
<sequence>MAVNVTATRLQEFWASSEYKGGTLLLSNFNDKVPPLYSEEAQNSWSLVAVTLTAVVVALPNIAKDSAKGLLVSMTEGLKIVKHIEESLNVNEELVKARQASRPCFTNLPHVITMKCHHDAIEKRQGSIRTAARILGKSKEILDILKKRQLPNLDMDSMAYLDKWRTLPKSQIPEDSSSLNEFLELTIM</sequence>
<comment type="caution">
    <text evidence="1">The sequence shown here is derived from an EMBL/GenBank/DDBJ whole genome shotgun (WGS) entry which is preliminary data.</text>
</comment>
<name>A0A2U1MCA4_ARTAN</name>
<proteinExistence type="predicted"/>
<dbReference type="Proteomes" id="UP000245207">
    <property type="component" value="Unassembled WGS sequence"/>
</dbReference>
<dbReference type="PANTHER" id="PTHR35307:SF9">
    <property type="entry name" value="TRANSMEMBRANE PROTEIN"/>
    <property type="match status" value="1"/>
</dbReference>
<dbReference type="PANTHER" id="PTHR35307">
    <property type="entry name" value="PROTEIN, PUTATIVE-RELATED"/>
    <property type="match status" value="1"/>
</dbReference>
<keyword evidence="2" id="KW-1185">Reference proteome</keyword>
<evidence type="ECO:0000313" key="1">
    <source>
        <dbReference type="EMBL" id="PWA58857.1"/>
    </source>
</evidence>
<dbReference type="EMBL" id="PKPP01005778">
    <property type="protein sequence ID" value="PWA58857.1"/>
    <property type="molecule type" value="Genomic_DNA"/>
</dbReference>
<reference evidence="1 2" key="1">
    <citation type="journal article" date="2018" name="Mol. Plant">
        <title>The genome of Artemisia annua provides insight into the evolution of Asteraceae family and artemisinin biosynthesis.</title>
        <authorList>
            <person name="Shen Q."/>
            <person name="Zhang L."/>
            <person name="Liao Z."/>
            <person name="Wang S."/>
            <person name="Yan T."/>
            <person name="Shi P."/>
            <person name="Liu M."/>
            <person name="Fu X."/>
            <person name="Pan Q."/>
            <person name="Wang Y."/>
            <person name="Lv Z."/>
            <person name="Lu X."/>
            <person name="Zhang F."/>
            <person name="Jiang W."/>
            <person name="Ma Y."/>
            <person name="Chen M."/>
            <person name="Hao X."/>
            <person name="Li L."/>
            <person name="Tang Y."/>
            <person name="Lv G."/>
            <person name="Zhou Y."/>
            <person name="Sun X."/>
            <person name="Brodelius P.E."/>
            <person name="Rose J.K.C."/>
            <person name="Tang K."/>
        </authorList>
    </citation>
    <scope>NUCLEOTIDE SEQUENCE [LARGE SCALE GENOMIC DNA]</scope>
    <source>
        <strain evidence="2">cv. Huhao1</strain>
        <tissue evidence="1">Leaf</tissue>
    </source>
</reference>